<dbReference type="RefSeq" id="WP_249317225.1">
    <property type="nucleotide sequence ID" value="NZ_JACRSR010000004.1"/>
</dbReference>
<evidence type="ECO:0000313" key="2">
    <source>
        <dbReference type="EMBL" id="MBC8532115.1"/>
    </source>
</evidence>
<keyword evidence="3" id="KW-1185">Reference proteome</keyword>
<comment type="caution">
    <text evidence="2">The sequence shown here is derived from an EMBL/GenBank/DDBJ whole genome shotgun (WGS) entry which is preliminary data.</text>
</comment>
<dbReference type="InterPro" id="IPR038690">
    <property type="entry name" value="NusG_2_sf"/>
</dbReference>
<sequence length="122" mass="13677">MKKKGDLWLIGGLVLLIGIAFIFWALSRGGEGTMLVVLQDGREICRMDLARVETPYQMTLLEEPEKLVLEIERGRARVVEAACPDKLCERTGWLEKPMDQAVCLPQRVIVRIEGGRLDGVAQ</sequence>
<evidence type="ECO:0000313" key="3">
    <source>
        <dbReference type="Proteomes" id="UP000623172"/>
    </source>
</evidence>
<protein>
    <submittedName>
        <fullName evidence="2">NusG domain II-containing protein</fullName>
    </submittedName>
</protein>
<accession>A0A926HQU7</accession>
<proteinExistence type="predicted"/>
<keyword evidence="1" id="KW-1133">Transmembrane helix</keyword>
<dbReference type="EMBL" id="JACRSR010000004">
    <property type="protein sequence ID" value="MBC8532115.1"/>
    <property type="molecule type" value="Genomic_DNA"/>
</dbReference>
<dbReference type="Gene3D" id="2.60.320.10">
    <property type="entry name" value="N-utilization substance G protein NusG, insert domain"/>
    <property type="match status" value="1"/>
</dbReference>
<keyword evidence="1" id="KW-0812">Transmembrane</keyword>
<keyword evidence="1" id="KW-0472">Membrane</keyword>
<feature type="transmembrane region" description="Helical" evidence="1">
    <location>
        <begin position="7"/>
        <end position="26"/>
    </location>
</feature>
<evidence type="ECO:0000256" key="1">
    <source>
        <dbReference type="SAM" id="Phobius"/>
    </source>
</evidence>
<gene>
    <name evidence="2" type="ORF">H8696_09670</name>
</gene>
<reference evidence="2" key="1">
    <citation type="submission" date="2020-08" db="EMBL/GenBank/DDBJ databases">
        <title>Genome public.</title>
        <authorList>
            <person name="Liu C."/>
            <person name="Sun Q."/>
        </authorList>
    </citation>
    <scope>NUCLEOTIDE SEQUENCE</scope>
    <source>
        <strain evidence="2">NSJ-53</strain>
    </source>
</reference>
<dbReference type="Proteomes" id="UP000623172">
    <property type="component" value="Unassembled WGS sequence"/>
</dbReference>
<dbReference type="Pfam" id="PF07009">
    <property type="entry name" value="NusG_II"/>
    <property type="match status" value="1"/>
</dbReference>
<dbReference type="CDD" id="cd09846">
    <property type="entry name" value="DUF1312"/>
    <property type="match status" value="1"/>
</dbReference>
<dbReference type="AlphaFoldDB" id="A0A926HQU7"/>
<organism evidence="2 3">
    <name type="scientific">Gehongia tenuis</name>
    <dbReference type="NCBI Taxonomy" id="2763655"/>
    <lineage>
        <taxon>Bacteria</taxon>
        <taxon>Bacillati</taxon>
        <taxon>Bacillota</taxon>
        <taxon>Clostridia</taxon>
        <taxon>Christensenellales</taxon>
        <taxon>Christensenellaceae</taxon>
        <taxon>Gehongia</taxon>
    </lineage>
</organism>
<name>A0A926HQU7_9FIRM</name>